<dbReference type="CDD" id="cd21146">
    <property type="entry name" value="Nip7_N_euk"/>
    <property type="match status" value="1"/>
</dbReference>
<dbReference type="InterPro" id="IPR040598">
    <property type="entry name" value="NIP7_N"/>
</dbReference>
<dbReference type="OrthoDB" id="27490at2759"/>
<dbReference type="Gene3D" id="2.30.130.10">
    <property type="entry name" value="PUA domain"/>
    <property type="match status" value="1"/>
</dbReference>
<protein>
    <recommendedName>
        <fullName evidence="7">60S ribosome subunit biogenesis protein NIP7</fullName>
    </recommendedName>
</protein>
<dbReference type="PROSITE" id="PS50890">
    <property type="entry name" value="PUA"/>
    <property type="match status" value="1"/>
</dbReference>
<gene>
    <name evidence="9" type="ORF">BN980_GECA13s02100g</name>
    <name evidence="10" type="ORF">DV451_003697</name>
</gene>
<comment type="function">
    <text evidence="6 7">Required for proper 27S pre-rRNA processing and 60S ribosome subunit assembly.</text>
</comment>
<organism evidence="9 11">
    <name type="scientific">Geotrichum candidum</name>
    <name type="common">Oospora lactis</name>
    <name type="synonym">Dipodascus geotrichum</name>
    <dbReference type="NCBI Taxonomy" id="1173061"/>
    <lineage>
        <taxon>Eukaryota</taxon>
        <taxon>Fungi</taxon>
        <taxon>Dikarya</taxon>
        <taxon>Ascomycota</taxon>
        <taxon>Saccharomycotina</taxon>
        <taxon>Dipodascomycetes</taxon>
        <taxon>Dipodascales</taxon>
        <taxon>Dipodascaceae</taxon>
        <taxon>Geotrichum</taxon>
    </lineage>
</organism>
<reference evidence="10" key="3">
    <citation type="submission" date="2020-01" db="EMBL/GenBank/DDBJ databases">
        <authorList>
            <person name="Perkins V."/>
            <person name="Lessard M.-H."/>
            <person name="Dugat-Bony E."/>
            <person name="Frenette M."/>
            <person name="Labrie S."/>
        </authorList>
    </citation>
    <scope>NUCLEOTIDE SEQUENCE</scope>
    <source>
        <strain evidence="10">LMA-70</strain>
    </source>
</reference>
<evidence type="ECO:0000256" key="6">
    <source>
        <dbReference type="ARBA" id="ARBA00054591"/>
    </source>
</evidence>
<dbReference type="Gene3D" id="3.10.450.220">
    <property type="match status" value="1"/>
</dbReference>
<name>A0A0J9XF91_GEOCN</name>
<dbReference type="AlphaFoldDB" id="A0A0J9XF91"/>
<dbReference type="InterPro" id="IPR036974">
    <property type="entry name" value="PUA_sf"/>
</dbReference>
<dbReference type="CDD" id="cd21151">
    <property type="entry name" value="PUA_Nip7-like"/>
    <property type="match status" value="1"/>
</dbReference>
<evidence type="ECO:0000313" key="10">
    <source>
        <dbReference type="EMBL" id="KAF5097738.1"/>
    </source>
</evidence>
<reference evidence="9 11" key="1">
    <citation type="submission" date="2014-03" db="EMBL/GenBank/DDBJ databases">
        <authorList>
            <person name="Casaregola S."/>
        </authorList>
    </citation>
    <scope>NUCLEOTIDE SEQUENCE [LARGE SCALE GENOMIC DNA]</scope>
    <source>
        <strain evidence="9 11">CLIB 918</strain>
    </source>
</reference>
<evidence type="ECO:0000259" key="8">
    <source>
        <dbReference type="SMART" id="SM00359"/>
    </source>
</evidence>
<dbReference type="SMART" id="SM00359">
    <property type="entry name" value="PUA"/>
    <property type="match status" value="1"/>
</dbReference>
<evidence type="ECO:0000256" key="7">
    <source>
        <dbReference type="PIRNR" id="PIRNR017190"/>
    </source>
</evidence>
<dbReference type="Proteomes" id="UP000750522">
    <property type="component" value="Unassembled WGS sequence"/>
</dbReference>
<dbReference type="InterPro" id="IPR055359">
    <property type="entry name" value="Nip7_N_euk"/>
</dbReference>
<dbReference type="PIRSF" id="PIRSF017190">
    <property type="entry name" value="Rbsml_synth_fac_NIP7"/>
    <property type="match status" value="1"/>
</dbReference>
<dbReference type="Pfam" id="PF03657">
    <property type="entry name" value="UPF0113"/>
    <property type="match status" value="1"/>
</dbReference>
<comment type="caution">
    <text evidence="9">The sequence shown here is derived from an EMBL/GenBank/DDBJ whole genome shotgun (WGS) entry which is preliminary data.</text>
</comment>
<keyword evidence="11" id="KW-1185">Reference proteome</keyword>
<keyword evidence="4 7" id="KW-0694">RNA-binding</keyword>
<evidence type="ECO:0000313" key="9">
    <source>
        <dbReference type="EMBL" id="CDO56043.1"/>
    </source>
</evidence>
<dbReference type="Pfam" id="PF17833">
    <property type="entry name" value="pre-PUA_NIP7"/>
    <property type="match status" value="1"/>
</dbReference>
<dbReference type="Proteomes" id="UP000242525">
    <property type="component" value="Unassembled WGS sequence"/>
</dbReference>
<evidence type="ECO:0000256" key="1">
    <source>
        <dbReference type="ARBA" id="ARBA00004604"/>
    </source>
</evidence>
<dbReference type="FunFam" id="2.30.130.10:FF:000002">
    <property type="entry name" value="60S ribosome subunit biogenesis protein NIP7 homolog"/>
    <property type="match status" value="1"/>
</dbReference>
<dbReference type="SUPFAM" id="SSF88802">
    <property type="entry name" value="Pre-PUA domain"/>
    <property type="match status" value="1"/>
</dbReference>
<proteinExistence type="inferred from homology"/>
<evidence type="ECO:0000256" key="4">
    <source>
        <dbReference type="ARBA" id="ARBA00022884"/>
    </source>
</evidence>
<evidence type="ECO:0000313" key="11">
    <source>
        <dbReference type="Proteomes" id="UP000242525"/>
    </source>
</evidence>
<dbReference type="STRING" id="1173061.A0A0J9XF91"/>
<dbReference type="EMBL" id="QQZK01000086">
    <property type="protein sequence ID" value="KAF5097738.1"/>
    <property type="molecule type" value="Genomic_DNA"/>
</dbReference>
<dbReference type="GO" id="GO:0005730">
    <property type="term" value="C:nucleolus"/>
    <property type="evidence" value="ECO:0007669"/>
    <property type="project" value="UniProtKB-SubCell"/>
</dbReference>
<comment type="similarity">
    <text evidence="2 7">Belongs to the NIP7 family.</text>
</comment>
<dbReference type="FunFam" id="3.10.450.220:FF:000001">
    <property type="entry name" value="60S ribosome subunit biogenesis protein NIP7 homolog"/>
    <property type="match status" value="1"/>
</dbReference>
<dbReference type="GO" id="GO:1902626">
    <property type="term" value="P:assembly of large subunit precursor of preribosome"/>
    <property type="evidence" value="ECO:0007669"/>
    <property type="project" value="UniProtKB-ARBA"/>
</dbReference>
<dbReference type="EMBL" id="CCBN010000013">
    <property type="protein sequence ID" value="CDO56043.1"/>
    <property type="molecule type" value="Genomic_DNA"/>
</dbReference>
<evidence type="ECO:0000256" key="5">
    <source>
        <dbReference type="ARBA" id="ARBA00023242"/>
    </source>
</evidence>
<comment type="subcellular location">
    <subcellularLocation>
        <location evidence="1">Nucleus</location>
        <location evidence="1">Nucleolus</location>
    </subcellularLocation>
</comment>
<evidence type="ECO:0000256" key="3">
    <source>
        <dbReference type="ARBA" id="ARBA00022517"/>
    </source>
</evidence>
<dbReference type="GO" id="GO:0003723">
    <property type="term" value="F:RNA binding"/>
    <property type="evidence" value="ECO:0007669"/>
    <property type="project" value="UniProtKB-KW"/>
</dbReference>
<keyword evidence="3 7" id="KW-0690">Ribosome biogenesis</keyword>
<keyword evidence="5 7" id="KW-0539">Nucleus</keyword>
<dbReference type="InterPro" id="IPR016686">
    <property type="entry name" value="Ribosomal_synth_fac_NIP7"/>
</dbReference>
<dbReference type="InterPro" id="IPR005155">
    <property type="entry name" value="UPF0113_PUA"/>
</dbReference>
<sequence length="181" mass="20610">MRPLTEDETKVVFEKLANYIGRNIANLINRADEPYCFRIQKDRVYYVSENIARYAVCVARHNLMSLGTCIGKFTKTGKFRLHITALELLAQNAKLKVWIKQNGEMPFLYGNHVLKAHVGRMSEDVPEHTGVIVYSMNDHPLGFGVTAKSTVETRRAEPTAIITFRQGDVGEYLRDEDTLFA</sequence>
<reference evidence="10" key="2">
    <citation type="journal article" date="2020" name="Front. Microbiol.">
        <title>Phenotypic and Genetic Characterization of the Cheese Ripening Yeast Geotrichum candidum.</title>
        <authorList>
            <person name="Perkins V."/>
            <person name="Vignola S."/>
            <person name="Lessard M.H."/>
            <person name="Plante P.L."/>
            <person name="Corbeil J."/>
            <person name="Dugat-Bony E."/>
            <person name="Frenette M."/>
            <person name="Labrie S."/>
        </authorList>
    </citation>
    <scope>NUCLEOTIDE SEQUENCE</scope>
    <source>
        <strain evidence="10">LMA-70</strain>
    </source>
</reference>
<evidence type="ECO:0000256" key="2">
    <source>
        <dbReference type="ARBA" id="ARBA00009895"/>
    </source>
</evidence>
<dbReference type="PANTHER" id="PTHR23415">
    <property type="entry name" value="CYCLIN-DEPENDENT KINASES REGULATORY SUBUNIT/60S RIBOSOME SUBUNIT BIOGENESIS PROTEIN NIP7"/>
    <property type="match status" value="1"/>
</dbReference>
<comment type="subunit">
    <text evidence="7">Interacts with pre-ribosome complex.</text>
</comment>
<dbReference type="SUPFAM" id="SSF88697">
    <property type="entry name" value="PUA domain-like"/>
    <property type="match status" value="1"/>
</dbReference>
<dbReference type="InterPro" id="IPR015947">
    <property type="entry name" value="PUA-like_sf"/>
</dbReference>
<feature type="domain" description="PUA" evidence="8">
    <location>
        <begin position="95"/>
        <end position="174"/>
    </location>
</feature>
<dbReference type="InterPro" id="IPR002478">
    <property type="entry name" value="PUA"/>
</dbReference>
<accession>A0A0J9XF91</accession>